<evidence type="ECO:0000256" key="4">
    <source>
        <dbReference type="ARBA" id="ARBA00023027"/>
    </source>
</evidence>
<dbReference type="GO" id="GO:0016757">
    <property type="term" value="F:glycosyltransferase activity"/>
    <property type="evidence" value="ECO:0007669"/>
    <property type="project" value="UniProtKB-KW"/>
</dbReference>
<sequence>MSQYVQLQQDGSLRIYFPLASYSRVRRTGWGLKNEQCVYVRVLLSLHRGKLWLAGFCVHLEGDEVPPGRHSPCSLQQMEPPERVTCGTPNRLVYQLSRIVWRYLRCRPTNPALPLGWERFHSDITAELGELAQHCIVCHYEIQTGNSLLRSTTCSRRCSLYFRQSQLAVRVPEMFVDQDAAGMLFWAMDAAIRCNTLNLVEGRPFPLTNTVMKFALSAMGAVLEDIVDYNTFARAMNITPSEVQLFISWVFTSYRGALITLPSLGGLSEDYRVFMANAKQKLEIAFAEKLKPSGGHSGVVFHGTTCDRLYPILHNGLQTQVRRDMMQWGNVLGTGIYTTDNSEVAMGYARDFAVPFPNRPIDLGAFVLLICELAEPTKHKKADRDPLSQKSCQIFVTTDPEDLILRAVVVATPGAELPHMQLRDAHRMIRIAR</sequence>
<dbReference type="GO" id="GO:0016779">
    <property type="term" value="F:nucleotidyltransferase activity"/>
    <property type="evidence" value="ECO:0007669"/>
    <property type="project" value="UniProtKB-KW"/>
</dbReference>
<protein>
    <recommendedName>
        <fullName evidence="7">PARP catalytic domain-containing protein</fullName>
    </recommendedName>
</protein>
<proteinExistence type="predicted"/>
<keyword evidence="6" id="KW-1185">Reference proteome</keyword>
<keyword evidence="3" id="KW-0548">Nucleotidyltransferase</keyword>
<name>A0A2J6RRL9_HYAVF</name>
<dbReference type="SUPFAM" id="SSF56399">
    <property type="entry name" value="ADP-ribosylation"/>
    <property type="match status" value="1"/>
</dbReference>
<keyword evidence="4" id="KW-0520">NAD</keyword>
<evidence type="ECO:0000256" key="1">
    <source>
        <dbReference type="ARBA" id="ARBA00022676"/>
    </source>
</evidence>
<keyword evidence="1" id="KW-0328">Glycosyltransferase</keyword>
<dbReference type="Gene3D" id="3.90.228.10">
    <property type="match status" value="1"/>
</dbReference>
<gene>
    <name evidence="5" type="ORF">L207DRAFT_527821</name>
</gene>
<dbReference type="OrthoDB" id="109543at2759"/>
<dbReference type="PANTHER" id="PTHR21328">
    <property type="entry name" value="POLY ADP-RIBOSE POLYMERASE FAMILY, MEMBER PARP"/>
    <property type="match status" value="1"/>
</dbReference>
<dbReference type="STRING" id="1149755.A0A2J6RRL9"/>
<dbReference type="EMBL" id="KZ613944">
    <property type="protein sequence ID" value="PMD41162.1"/>
    <property type="molecule type" value="Genomic_DNA"/>
</dbReference>
<evidence type="ECO:0000313" key="5">
    <source>
        <dbReference type="EMBL" id="PMD41162.1"/>
    </source>
</evidence>
<organism evidence="5 6">
    <name type="scientific">Hyaloscypha variabilis (strain UAMH 11265 / GT02V1 / F)</name>
    <name type="common">Meliniomyces variabilis</name>
    <dbReference type="NCBI Taxonomy" id="1149755"/>
    <lineage>
        <taxon>Eukaryota</taxon>
        <taxon>Fungi</taxon>
        <taxon>Dikarya</taxon>
        <taxon>Ascomycota</taxon>
        <taxon>Pezizomycotina</taxon>
        <taxon>Leotiomycetes</taxon>
        <taxon>Helotiales</taxon>
        <taxon>Hyaloscyphaceae</taxon>
        <taxon>Hyaloscypha</taxon>
        <taxon>Hyaloscypha variabilis</taxon>
    </lineage>
</organism>
<dbReference type="InterPro" id="IPR051838">
    <property type="entry name" value="ARTD_PARP"/>
</dbReference>
<dbReference type="Proteomes" id="UP000235786">
    <property type="component" value="Unassembled WGS sequence"/>
</dbReference>
<accession>A0A2J6RRL9</accession>
<evidence type="ECO:0000256" key="3">
    <source>
        <dbReference type="ARBA" id="ARBA00022695"/>
    </source>
</evidence>
<evidence type="ECO:0008006" key="7">
    <source>
        <dbReference type="Google" id="ProtNLM"/>
    </source>
</evidence>
<evidence type="ECO:0000313" key="6">
    <source>
        <dbReference type="Proteomes" id="UP000235786"/>
    </source>
</evidence>
<reference evidence="5 6" key="1">
    <citation type="submission" date="2016-04" db="EMBL/GenBank/DDBJ databases">
        <title>A degradative enzymes factory behind the ericoid mycorrhizal symbiosis.</title>
        <authorList>
            <consortium name="DOE Joint Genome Institute"/>
            <person name="Martino E."/>
            <person name="Morin E."/>
            <person name="Grelet G."/>
            <person name="Kuo A."/>
            <person name="Kohler A."/>
            <person name="Daghino S."/>
            <person name="Barry K."/>
            <person name="Choi C."/>
            <person name="Cichocki N."/>
            <person name="Clum A."/>
            <person name="Copeland A."/>
            <person name="Hainaut M."/>
            <person name="Haridas S."/>
            <person name="Labutti K."/>
            <person name="Lindquist E."/>
            <person name="Lipzen A."/>
            <person name="Khouja H.-R."/>
            <person name="Murat C."/>
            <person name="Ohm R."/>
            <person name="Olson A."/>
            <person name="Spatafora J."/>
            <person name="Veneault-Fourrey C."/>
            <person name="Henrissat B."/>
            <person name="Grigoriev I."/>
            <person name="Martin F."/>
            <person name="Perotto S."/>
        </authorList>
    </citation>
    <scope>NUCLEOTIDE SEQUENCE [LARGE SCALE GENOMIC DNA]</scope>
    <source>
        <strain evidence="5 6">F</strain>
    </source>
</reference>
<evidence type="ECO:0000256" key="2">
    <source>
        <dbReference type="ARBA" id="ARBA00022679"/>
    </source>
</evidence>
<keyword evidence="2" id="KW-0808">Transferase</keyword>
<dbReference type="AlphaFoldDB" id="A0A2J6RRL9"/>